<evidence type="ECO:0000313" key="2">
    <source>
        <dbReference type="EMBL" id="MBR0672675.1"/>
    </source>
</evidence>
<dbReference type="InterPro" id="IPR004360">
    <property type="entry name" value="Glyas_Fos-R_dOase_dom"/>
</dbReference>
<dbReference type="EMBL" id="JAAEDM010000047">
    <property type="protein sequence ID" value="MBR0672675.1"/>
    <property type="molecule type" value="Genomic_DNA"/>
</dbReference>
<dbReference type="InterPro" id="IPR029068">
    <property type="entry name" value="Glyas_Bleomycin-R_OHBP_Dase"/>
</dbReference>
<gene>
    <name evidence="2" type="ORF">GXW76_15965</name>
</gene>
<accession>A0A9X9WZU6</accession>
<dbReference type="InterPro" id="IPR037523">
    <property type="entry name" value="VOC_core"/>
</dbReference>
<dbReference type="Gene3D" id="3.30.720.120">
    <property type="match status" value="1"/>
</dbReference>
<dbReference type="SUPFAM" id="SSF54593">
    <property type="entry name" value="Glyoxalase/Bleomycin resistance protein/Dihydroxybiphenyl dioxygenase"/>
    <property type="match status" value="1"/>
</dbReference>
<reference evidence="2" key="1">
    <citation type="submission" date="2020-01" db="EMBL/GenBank/DDBJ databases">
        <authorList>
            <person name="Rat A."/>
        </authorList>
    </citation>
    <scope>NUCLEOTIDE SEQUENCE</scope>
    <source>
        <strain evidence="2">LMG 31231</strain>
    </source>
</reference>
<organism evidence="2 3">
    <name type="scientific">Neoroseomonas soli</name>
    <dbReference type="NCBI Taxonomy" id="1081025"/>
    <lineage>
        <taxon>Bacteria</taxon>
        <taxon>Pseudomonadati</taxon>
        <taxon>Pseudomonadota</taxon>
        <taxon>Alphaproteobacteria</taxon>
        <taxon>Acetobacterales</taxon>
        <taxon>Acetobacteraceae</taxon>
        <taxon>Neoroseomonas</taxon>
    </lineage>
</organism>
<reference evidence="2" key="2">
    <citation type="journal article" date="2021" name="Syst. Appl. Microbiol.">
        <title>Roseomonas hellenica sp. nov., isolated from roots of wild-growing Alkanna tinctoria.</title>
        <authorList>
            <person name="Rat A."/>
            <person name="Naranjo H.D."/>
            <person name="Lebbe L."/>
            <person name="Cnockaert M."/>
            <person name="Krigas N."/>
            <person name="Grigoriadou K."/>
            <person name="Maloupa E."/>
            <person name="Willems A."/>
        </authorList>
    </citation>
    <scope>NUCLEOTIDE SEQUENCE</scope>
    <source>
        <strain evidence="2">LMG 31231</strain>
    </source>
</reference>
<evidence type="ECO:0000313" key="3">
    <source>
        <dbReference type="Proteomes" id="UP001138751"/>
    </source>
</evidence>
<evidence type="ECO:0000259" key="1">
    <source>
        <dbReference type="PROSITE" id="PS51819"/>
    </source>
</evidence>
<proteinExistence type="predicted"/>
<dbReference type="PANTHER" id="PTHR34109:SF1">
    <property type="entry name" value="VOC DOMAIN-CONTAINING PROTEIN"/>
    <property type="match status" value="1"/>
</dbReference>
<dbReference type="Gene3D" id="3.30.720.110">
    <property type="match status" value="1"/>
</dbReference>
<dbReference type="Proteomes" id="UP001138751">
    <property type="component" value="Unassembled WGS sequence"/>
</dbReference>
<dbReference type="PANTHER" id="PTHR34109">
    <property type="entry name" value="BNAUNNG04460D PROTEIN-RELATED"/>
    <property type="match status" value="1"/>
</dbReference>
<sequence length="154" mass="16564">MTVSPIPAGYRSVTPYLCVDGAARAIEFYVKVFGAKERMRLTTPEGGVGHAEIEIGDSVVMLGDPWPEGGFTAPAGTTTAIMVHVYVEDADAVFARALAAGADIVQPIETRFYGDRGGTIRDPFGQRWHIATHVEDVSEDEVRRRLAAMSPANA</sequence>
<dbReference type="Pfam" id="PF00903">
    <property type="entry name" value="Glyoxalase"/>
    <property type="match status" value="1"/>
</dbReference>
<keyword evidence="3" id="KW-1185">Reference proteome</keyword>
<comment type="caution">
    <text evidence="2">The sequence shown here is derived from an EMBL/GenBank/DDBJ whole genome shotgun (WGS) entry which is preliminary data.</text>
</comment>
<dbReference type="AlphaFoldDB" id="A0A9X9WZU6"/>
<protein>
    <submittedName>
        <fullName evidence="2">VOC family protein</fullName>
    </submittedName>
</protein>
<name>A0A9X9WZU6_9PROT</name>
<dbReference type="CDD" id="cd07246">
    <property type="entry name" value="VOC_like"/>
    <property type="match status" value="1"/>
</dbReference>
<dbReference type="PROSITE" id="PS51819">
    <property type="entry name" value="VOC"/>
    <property type="match status" value="1"/>
</dbReference>
<feature type="domain" description="VOC" evidence="1">
    <location>
        <begin position="9"/>
        <end position="133"/>
    </location>
</feature>
<dbReference type="RefSeq" id="WP_211863094.1">
    <property type="nucleotide sequence ID" value="NZ_JAAEDM010000047.1"/>
</dbReference>